<evidence type="ECO:0000313" key="6">
    <source>
        <dbReference type="EMBL" id="KRK74082.1"/>
    </source>
</evidence>
<keyword evidence="4" id="KW-0326">Glycosidase</keyword>
<evidence type="ECO:0000313" key="7">
    <source>
        <dbReference type="Proteomes" id="UP000051804"/>
    </source>
</evidence>
<gene>
    <name evidence="6" type="ORF">FD02_GL001405</name>
</gene>
<evidence type="ECO:0000256" key="4">
    <source>
        <dbReference type="RuleBase" id="RU361161"/>
    </source>
</evidence>
<dbReference type="RefSeq" id="WP_056949970.1">
    <property type="nucleotide sequence ID" value="NZ_AZDJ01000002.1"/>
</dbReference>
<dbReference type="Pfam" id="PF14310">
    <property type="entry name" value="Fn3-like"/>
    <property type="match status" value="1"/>
</dbReference>
<dbReference type="Gene3D" id="3.40.50.1700">
    <property type="entry name" value="Glycoside hydrolase family 3 C-terminal domain"/>
    <property type="match status" value="1"/>
</dbReference>
<protein>
    <submittedName>
        <fullName evidence="6">Glycoside hydrolase family 3 domain protein</fullName>
    </submittedName>
</protein>
<dbReference type="Pfam" id="PF00933">
    <property type="entry name" value="Glyco_hydro_3"/>
    <property type="match status" value="1"/>
</dbReference>
<dbReference type="SMART" id="SM01217">
    <property type="entry name" value="Fn3_like"/>
    <property type="match status" value="1"/>
</dbReference>
<comment type="similarity">
    <text evidence="1 4">Belongs to the glycosyl hydrolase 3 family.</text>
</comment>
<keyword evidence="3" id="KW-0119">Carbohydrate metabolism</keyword>
<reference evidence="6 7" key="1">
    <citation type="journal article" date="2015" name="Genome Announc.">
        <title>Expanding the biotechnology potential of lactobacilli through comparative genomics of 213 strains and associated genera.</title>
        <authorList>
            <person name="Sun Z."/>
            <person name="Harris H.M."/>
            <person name="McCann A."/>
            <person name="Guo C."/>
            <person name="Argimon S."/>
            <person name="Zhang W."/>
            <person name="Yang X."/>
            <person name="Jeffery I.B."/>
            <person name="Cooney J.C."/>
            <person name="Kagawa T.F."/>
            <person name="Liu W."/>
            <person name="Song Y."/>
            <person name="Salvetti E."/>
            <person name="Wrobel A."/>
            <person name="Rasinkangas P."/>
            <person name="Parkhill J."/>
            <person name="Rea M.C."/>
            <person name="O'Sullivan O."/>
            <person name="Ritari J."/>
            <person name="Douillard F.P."/>
            <person name="Paul Ross R."/>
            <person name="Yang R."/>
            <person name="Briner A.E."/>
            <person name="Felis G.E."/>
            <person name="de Vos W.M."/>
            <person name="Barrangou R."/>
            <person name="Klaenhammer T.R."/>
            <person name="Caufield P.W."/>
            <person name="Cui Y."/>
            <person name="Zhang H."/>
            <person name="O'Toole P.W."/>
        </authorList>
    </citation>
    <scope>NUCLEOTIDE SEQUENCE [LARGE SCALE GENOMIC DNA]</scope>
    <source>
        <strain evidence="6 7">JCM 17158</strain>
    </source>
</reference>
<name>A0A0R1K1M9_9LACO</name>
<organism evidence="6 7">
    <name type="scientific">Lacticaseibacillus nasuensis JCM 17158</name>
    <dbReference type="NCBI Taxonomy" id="1291734"/>
    <lineage>
        <taxon>Bacteria</taxon>
        <taxon>Bacillati</taxon>
        <taxon>Bacillota</taxon>
        <taxon>Bacilli</taxon>
        <taxon>Lactobacillales</taxon>
        <taxon>Lactobacillaceae</taxon>
        <taxon>Lacticaseibacillus</taxon>
    </lineage>
</organism>
<dbReference type="AlphaFoldDB" id="A0A0R1K1M9"/>
<dbReference type="InterPro" id="IPR026891">
    <property type="entry name" value="Fn3-like"/>
</dbReference>
<proteinExistence type="inferred from homology"/>
<dbReference type="InterPro" id="IPR017853">
    <property type="entry name" value="GH"/>
</dbReference>
<accession>A0A0R1K1M9</accession>
<dbReference type="InterPro" id="IPR036962">
    <property type="entry name" value="Glyco_hydro_3_N_sf"/>
</dbReference>
<dbReference type="STRING" id="1291734.FD02_GL001405"/>
<evidence type="ECO:0000256" key="3">
    <source>
        <dbReference type="ARBA" id="ARBA00023277"/>
    </source>
</evidence>
<keyword evidence="7" id="KW-1185">Reference proteome</keyword>
<dbReference type="InterPro" id="IPR050288">
    <property type="entry name" value="Cellulose_deg_GH3"/>
</dbReference>
<dbReference type="Proteomes" id="UP000051804">
    <property type="component" value="Unassembled WGS sequence"/>
</dbReference>
<dbReference type="PANTHER" id="PTHR42715:SF10">
    <property type="entry name" value="BETA-GLUCOSIDASE"/>
    <property type="match status" value="1"/>
</dbReference>
<dbReference type="OrthoDB" id="9805821at2"/>
<dbReference type="Gene3D" id="3.20.20.300">
    <property type="entry name" value="Glycoside hydrolase, family 3, N-terminal domain"/>
    <property type="match status" value="1"/>
</dbReference>
<dbReference type="InterPro" id="IPR019800">
    <property type="entry name" value="Glyco_hydro_3_AS"/>
</dbReference>
<dbReference type="PRINTS" id="PR00133">
    <property type="entry name" value="GLHYDRLASE3"/>
</dbReference>
<evidence type="ECO:0000259" key="5">
    <source>
        <dbReference type="SMART" id="SM01217"/>
    </source>
</evidence>
<dbReference type="PANTHER" id="PTHR42715">
    <property type="entry name" value="BETA-GLUCOSIDASE"/>
    <property type="match status" value="1"/>
</dbReference>
<dbReference type="Gene3D" id="2.60.40.10">
    <property type="entry name" value="Immunoglobulins"/>
    <property type="match status" value="1"/>
</dbReference>
<dbReference type="GO" id="GO:0004553">
    <property type="term" value="F:hydrolase activity, hydrolyzing O-glycosyl compounds"/>
    <property type="evidence" value="ECO:0007669"/>
    <property type="project" value="InterPro"/>
</dbReference>
<feature type="domain" description="Fibronectin type III-like" evidence="5">
    <location>
        <begin position="327"/>
        <end position="402"/>
    </location>
</feature>
<comment type="caution">
    <text evidence="6">The sequence shown here is derived from an EMBL/GenBank/DDBJ whole genome shotgun (WGS) entry which is preliminary data.</text>
</comment>
<dbReference type="GO" id="GO:0005975">
    <property type="term" value="P:carbohydrate metabolic process"/>
    <property type="evidence" value="ECO:0007669"/>
    <property type="project" value="InterPro"/>
</dbReference>
<dbReference type="SUPFAM" id="SSF51445">
    <property type="entry name" value="(Trans)glycosidases"/>
    <property type="match status" value="1"/>
</dbReference>
<evidence type="ECO:0000256" key="2">
    <source>
        <dbReference type="ARBA" id="ARBA00022801"/>
    </source>
</evidence>
<dbReference type="Pfam" id="PF01915">
    <property type="entry name" value="Glyco_hydro_3_C"/>
    <property type="match status" value="1"/>
</dbReference>
<dbReference type="InterPro" id="IPR002772">
    <property type="entry name" value="Glyco_hydro_3_C"/>
</dbReference>
<dbReference type="SUPFAM" id="SSF52279">
    <property type="entry name" value="Beta-D-glucan exohydrolase, C-terminal domain"/>
    <property type="match status" value="1"/>
</dbReference>
<dbReference type="EMBL" id="AZDJ01000002">
    <property type="protein sequence ID" value="KRK74082.1"/>
    <property type="molecule type" value="Genomic_DNA"/>
</dbReference>
<dbReference type="InterPro" id="IPR036881">
    <property type="entry name" value="Glyco_hydro_3_C_sf"/>
</dbReference>
<dbReference type="PROSITE" id="PS00775">
    <property type="entry name" value="GLYCOSYL_HYDROL_F3"/>
    <property type="match status" value="1"/>
</dbReference>
<keyword evidence="2 4" id="KW-0378">Hydrolase</keyword>
<evidence type="ECO:0000256" key="1">
    <source>
        <dbReference type="ARBA" id="ARBA00005336"/>
    </source>
</evidence>
<dbReference type="InterPro" id="IPR001764">
    <property type="entry name" value="Glyco_hydro_3_N"/>
</dbReference>
<dbReference type="InterPro" id="IPR013783">
    <property type="entry name" value="Ig-like_fold"/>
</dbReference>
<sequence length="778" mass="82940">MTKWARAFYQPVKPLGPNHQLLTASPAQLGLSRRAAAAGAVLLKNEGAFLPLHRGQHIALFGKAQVDYIQGGWGSGEVTGPTPLTPLAAFTEAEAAGDVRLAAELSKFYQALPLVKPDEPTSIYAEEPVPEATVKSAAAFADTAVYVLGRTSGEGSDRQAVPGDYSLSDTEQALLAALREHFAHIVVVLNIGGMMDTSWFVADPHIQAVLLAAQGGSQGGGAIADLLTGKVTPSGKLTDTLADSYAAYPSSATFNQSDDAVDYTEDIYVGYRYFETLPDQQQHVNYPFGFGLSYTTFALTDATVTDSPAAYQVSVAVTNTGACAGQEVVQLYLAAPQGKLGKPHRSLVAFAKTRILQPGETQQVQLTVQLSDCASFDDLGVVAKAAMILEAGDYQFYLGTDVRSAALLPVTHVEPATRIVRQLHDYCAPNQLAQRLTASGAMQALPTGPQPPEYSVGDPGPHHAPFQLPVAEWLDQGATISREEPWQLADVATGATTLGDFIAQLTNGDLVHLLCGQPCVGAADTGGFGALPDYGIPDMMTADGPAGLRIPPDRGVITTAWPSATLLAQTWDPALVTEVGRGAAREVKENNIGVWLAPALNIHRNPLTGRNFEYFAEDPLVAGTMAAAIVRGVQGEGVAACIKHFACNNKETNRNHADSRVSERALREIYLRGFELAVSTAKPLCLMTSYNQVNGRHPSADRELLQGILRGEWGYAGLIMTDWWNLVDHAKEVEAGNNLKMPDGDPQRLLAAAQAGTLSRNYLEANAKPILQVLLQLD</sequence>
<dbReference type="PATRIC" id="fig|1291734.4.peg.1445"/>